<comment type="caution">
    <text evidence="2">The sequence shown here is derived from an EMBL/GenBank/DDBJ whole genome shotgun (WGS) entry which is preliminary data.</text>
</comment>
<evidence type="ECO:0000256" key="1">
    <source>
        <dbReference type="SAM" id="MobiDB-lite"/>
    </source>
</evidence>
<proteinExistence type="predicted"/>
<dbReference type="EMBL" id="BMAW01072850">
    <property type="protein sequence ID" value="GFT85036.1"/>
    <property type="molecule type" value="Genomic_DNA"/>
</dbReference>
<gene>
    <name evidence="2" type="ORF">NPIL_198451</name>
</gene>
<dbReference type="Proteomes" id="UP000887013">
    <property type="component" value="Unassembled WGS sequence"/>
</dbReference>
<protein>
    <submittedName>
        <fullName evidence="2">Uncharacterized protein</fullName>
    </submittedName>
</protein>
<evidence type="ECO:0000313" key="3">
    <source>
        <dbReference type="Proteomes" id="UP000887013"/>
    </source>
</evidence>
<accession>A0A8X6U754</accession>
<evidence type="ECO:0000313" key="2">
    <source>
        <dbReference type="EMBL" id="GFT85036.1"/>
    </source>
</evidence>
<keyword evidence="3" id="KW-1185">Reference proteome</keyword>
<feature type="compositionally biased region" description="Polar residues" evidence="1">
    <location>
        <begin position="121"/>
        <end position="140"/>
    </location>
</feature>
<feature type="region of interest" description="Disordered" evidence="1">
    <location>
        <begin position="114"/>
        <end position="142"/>
    </location>
</feature>
<dbReference type="AlphaFoldDB" id="A0A8X6U754"/>
<sequence>MISFFASPFMRNGGLFCLHRLLDYTLGNKQNGVKGATHTLRPILPLHPKRRAPKVSILSRCREILYSLSVYHWDVDFAPSGHGVALHQKNDDAKTDSDGVVVRVTTRGVFFRSDGHRETTGQKSGRTIHQPQFQHSSRSQLAPEARTCSALSASHSTTRLQASVYPPQHH</sequence>
<reference evidence="2" key="1">
    <citation type="submission" date="2020-08" db="EMBL/GenBank/DDBJ databases">
        <title>Multicomponent nature underlies the extraordinary mechanical properties of spider dragline silk.</title>
        <authorList>
            <person name="Kono N."/>
            <person name="Nakamura H."/>
            <person name="Mori M."/>
            <person name="Yoshida Y."/>
            <person name="Ohtoshi R."/>
            <person name="Malay A.D."/>
            <person name="Moran D.A.P."/>
            <person name="Tomita M."/>
            <person name="Numata K."/>
            <person name="Arakawa K."/>
        </authorList>
    </citation>
    <scope>NUCLEOTIDE SEQUENCE</scope>
</reference>
<organism evidence="2 3">
    <name type="scientific">Nephila pilipes</name>
    <name type="common">Giant wood spider</name>
    <name type="synonym">Nephila maculata</name>
    <dbReference type="NCBI Taxonomy" id="299642"/>
    <lineage>
        <taxon>Eukaryota</taxon>
        <taxon>Metazoa</taxon>
        <taxon>Ecdysozoa</taxon>
        <taxon>Arthropoda</taxon>
        <taxon>Chelicerata</taxon>
        <taxon>Arachnida</taxon>
        <taxon>Araneae</taxon>
        <taxon>Araneomorphae</taxon>
        <taxon>Entelegynae</taxon>
        <taxon>Araneoidea</taxon>
        <taxon>Nephilidae</taxon>
        <taxon>Nephila</taxon>
    </lineage>
</organism>
<name>A0A8X6U754_NEPPI</name>